<dbReference type="InterPro" id="IPR000219">
    <property type="entry name" value="DH_dom"/>
</dbReference>
<dbReference type="SMART" id="SM00325">
    <property type="entry name" value="RhoGEF"/>
    <property type="match status" value="1"/>
</dbReference>
<feature type="region of interest" description="Disordered" evidence="10">
    <location>
        <begin position="1172"/>
        <end position="1223"/>
    </location>
</feature>
<keyword evidence="8 9" id="KW-0175">Coiled coil</keyword>
<feature type="compositionally biased region" description="Basic and acidic residues" evidence="10">
    <location>
        <begin position="1207"/>
        <end position="1216"/>
    </location>
</feature>
<evidence type="ECO:0000313" key="15">
    <source>
        <dbReference type="Proteomes" id="UP001152759"/>
    </source>
</evidence>
<evidence type="ECO:0000313" key="14">
    <source>
        <dbReference type="EMBL" id="CAH0754489.1"/>
    </source>
</evidence>
<dbReference type="GO" id="GO:0005737">
    <property type="term" value="C:cytoplasm"/>
    <property type="evidence" value="ECO:0007669"/>
    <property type="project" value="UniProtKB-SubCell"/>
</dbReference>
<feature type="compositionally biased region" description="Basic and acidic residues" evidence="10">
    <location>
        <begin position="1273"/>
        <end position="1283"/>
    </location>
</feature>
<dbReference type="InterPro" id="IPR051632">
    <property type="entry name" value="Rho_GEF"/>
</dbReference>
<evidence type="ECO:0000256" key="2">
    <source>
        <dbReference type="ARBA" id="ARBA00022490"/>
    </source>
</evidence>
<evidence type="ECO:0000256" key="6">
    <source>
        <dbReference type="ARBA" id="ARBA00022771"/>
    </source>
</evidence>
<keyword evidence="6" id="KW-0863">Zinc-finger</keyword>
<feature type="region of interest" description="Disordered" evidence="10">
    <location>
        <begin position="233"/>
        <end position="258"/>
    </location>
</feature>
<evidence type="ECO:0000259" key="12">
    <source>
        <dbReference type="PROSITE" id="PS50010"/>
    </source>
</evidence>
<organism evidence="14 15">
    <name type="scientific">Bemisia tabaci</name>
    <name type="common">Sweetpotato whitefly</name>
    <name type="synonym">Aleurodes tabaci</name>
    <dbReference type="NCBI Taxonomy" id="7038"/>
    <lineage>
        <taxon>Eukaryota</taxon>
        <taxon>Metazoa</taxon>
        <taxon>Ecdysozoa</taxon>
        <taxon>Arthropoda</taxon>
        <taxon>Hexapoda</taxon>
        <taxon>Insecta</taxon>
        <taxon>Pterygota</taxon>
        <taxon>Neoptera</taxon>
        <taxon>Paraneoptera</taxon>
        <taxon>Hemiptera</taxon>
        <taxon>Sternorrhyncha</taxon>
        <taxon>Aleyrodoidea</taxon>
        <taxon>Aleyrodidae</taxon>
        <taxon>Aleyrodinae</taxon>
        <taxon>Bemisia</taxon>
    </lineage>
</organism>
<feature type="compositionally biased region" description="Low complexity" evidence="10">
    <location>
        <begin position="1172"/>
        <end position="1186"/>
    </location>
</feature>
<dbReference type="InterPro" id="IPR041020">
    <property type="entry name" value="PH_16"/>
</dbReference>
<gene>
    <name evidence="14" type="ORF">BEMITA_LOCUS1697</name>
</gene>
<dbReference type="Pfam" id="PF17838">
    <property type="entry name" value="PH_16"/>
    <property type="match status" value="1"/>
</dbReference>
<dbReference type="Pfam" id="PF00621">
    <property type="entry name" value="RhoGEF"/>
    <property type="match status" value="1"/>
</dbReference>
<accession>A0A9P0C0G1</accession>
<dbReference type="CDD" id="cd00160">
    <property type="entry name" value="RhoGEF"/>
    <property type="match status" value="1"/>
</dbReference>
<dbReference type="PROSITE" id="PS50010">
    <property type="entry name" value="DH_2"/>
    <property type="match status" value="1"/>
</dbReference>
<feature type="coiled-coil region" evidence="9">
    <location>
        <begin position="1093"/>
        <end position="1141"/>
    </location>
</feature>
<feature type="compositionally biased region" description="Polar residues" evidence="10">
    <location>
        <begin position="115"/>
        <end position="126"/>
    </location>
</feature>
<dbReference type="PROSITE" id="PS50081">
    <property type="entry name" value="ZF_DAG_PE_2"/>
    <property type="match status" value="1"/>
</dbReference>
<dbReference type="GO" id="GO:0035023">
    <property type="term" value="P:regulation of Rho protein signal transduction"/>
    <property type="evidence" value="ECO:0007669"/>
    <property type="project" value="TreeGrafter"/>
</dbReference>
<dbReference type="EMBL" id="OU963862">
    <property type="protein sequence ID" value="CAH0754489.1"/>
    <property type="molecule type" value="Genomic_DNA"/>
</dbReference>
<dbReference type="InterPro" id="IPR011993">
    <property type="entry name" value="PH-like_dom_sf"/>
</dbReference>
<feature type="compositionally biased region" description="Polar residues" evidence="10">
    <location>
        <begin position="134"/>
        <end position="147"/>
    </location>
</feature>
<keyword evidence="7" id="KW-0862">Zinc</keyword>
<dbReference type="PANTHER" id="PTHR13944:SF21">
    <property type="entry name" value="CYSTS, ISOFORM C"/>
    <property type="match status" value="1"/>
</dbReference>
<sequence>MMYEMNEPLNDNMKFPPLLPDEAGEEDSDEDMITDYLMMADPRVEAANKEASSRSGPSPLVPIISVTPHSPAGKHYPILEDNIQQLHDIHESIQRMRDVSALMLNQQQQNSRLFASCPSLNDGQDSSDPDLLSRLQSPPNQPSQPKLSLNAPAYSDSLRQKRGSGDWLMCEVQRRSSWAALDDLTNCDKGRKVDKHRSVSSSSLESELDDPIMDSTANLLSTDSASPVKIIQRRKSSTGASVNVRRSVCPGGTSSTHSLNEADLQSDFNKIIAKHRAESRLQARLPLQKSVSTPSILAVRDIAQIRNEVGTNNANINNLTIGVPTESETEEEMLAALIDPSKHRTSFQLLFADTAYDEHSEKRRKRGSLFFRKKKDKLKKSPHQWVSVCYGSSNHIQNCDWCSKPITNKSAIFCENCLVTVHQSSCKDHIVDCNKQKLSKSISKPSAVSLSSFSKSSGKTRSGSPSHGQSSSPSSQIIGDDKEFFFGHHQLDGSSFTDADPLIPFEFINEGHITANDLETDPFLGLQDEEPDSWTPTAGKEVLKKLKEKEIKRQEHIYEFILTEKHHCLTLRVMQKVFMDGLHKYFKWTDQYIGKMFPRLADLTNIHLKFLHQLRERQKKNPVIESIGDILLEQFSGLGAQQLKDAYGEFCSRHRDAVDMYKFYLQRDRQFAEFVKHCQANPLLKKKGIPECILFVTQRLTKYPLLIEPLIKTSKENKEEHEKLARALALVKEILVEVDEKVAEKEKEDRKLEIYNKIDVKSFTMYRGLKFRKSDILSDNRKLRFEGVTMLMQGRSKMQYVLMIVLSDILLFLSENNNKYTFFTPDNKAGVVSLQKLLVREKAGTDSRGIYLISSNPAEPEMFELKVHKPKDKRVWVEAIRSAVQNCPLDDDEDRASMTAEQRQKQMDASQAQIKQITGILRQKDVEQALILEEKMALQLKLLAASGITNLPNPPSYSHLVAEEHDTQKMWQEVASIVQEQLAWNNSDSGSVHENQPALSVTDGLSTTEQIDLIKSSNRALQTIGQEHQLAAMQLSHHIYTLSCVIAQQMTTIDSLQAQLSAYKSQFNLEDCGTFVGVGLKERKSVYRPNQQLEELRNLQDRLTHEKEVWQREKESEEKYLKEKKEELDRRSEELDMKQKDIAAQRDQLYRKLQVFESKGLLISPNLPVVASPTSAPPTSTNPFSSEFSGAVSEPPPVNLNPSPTDPPKRKADSIKWKQQHPAKASTLPINLLSATNQQKVATNVHVKQQLPLKLASKLESNMGTNHDKRPKLKDSKLFDPPKTKVPSAPGGHQRLGSESLSPPDHAPTHSRTGSSPALMQNVETHFNYI</sequence>
<keyword evidence="4" id="KW-0344">Guanine-nucleotide releasing factor</keyword>
<evidence type="ECO:0000256" key="10">
    <source>
        <dbReference type="SAM" id="MobiDB-lite"/>
    </source>
</evidence>
<evidence type="ECO:0000259" key="13">
    <source>
        <dbReference type="PROSITE" id="PS50081"/>
    </source>
</evidence>
<dbReference type="PROSITE" id="PS50003">
    <property type="entry name" value="PH_DOMAIN"/>
    <property type="match status" value="1"/>
</dbReference>
<dbReference type="FunFam" id="1.20.900.10:FF:000004">
    <property type="entry name" value="Rho guanine nucleotide exchange factor 2"/>
    <property type="match status" value="1"/>
</dbReference>
<evidence type="ECO:0000256" key="1">
    <source>
        <dbReference type="ARBA" id="ARBA00004496"/>
    </source>
</evidence>
<keyword evidence="3" id="KW-0597">Phosphoprotein</keyword>
<evidence type="ECO:0000256" key="3">
    <source>
        <dbReference type="ARBA" id="ARBA00022553"/>
    </source>
</evidence>
<keyword evidence="5" id="KW-0479">Metal-binding</keyword>
<dbReference type="GO" id="GO:0008270">
    <property type="term" value="F:zinc ion binding"/>
    <property type="evidence" value="ECO:0007669"/>
    <property type="project" value="UniProtKB-KW"/>
</dbReference>
<dbReference type="Gene3D" id="2.30.29.30">
    <property type="entry name" value="Pleckstrin-homology domain (PH domain)/Phosphotyrosine-binding domain (PTB)"/>
    <property type="match status" value="1"/>
</dbReference>
<feature type="compositionally biased region" description="Polar residues" evidence="10">
    <location>
        <begin position="1310"/>
        <end position="1321"/>
    </location>
</feature>
<feature type="region of interest" description="Disordered" evidence="10">
    <location>
        <begin position="115"/>
        <end position="153"/>
    </location>
</feature>
<dbReference type="SMART" id="SM00233">
    <property type="entry name" value="PH"/>
    <property type="match status" value="1"/>
</dbReference>
<dbReference type="InterPro" id="IPR002219">
    <property type="entry name" value="PKC_DAG/PE"/>
</dbReference>
<dbReference type="PANTHER" id="PTHR13944">
    <property type="entry name" value="AGAP007712-PA"/>
    <property type="match status" value="1"/>
</dbReference>
<proteinExistence type="predicted"/>
<comment type="subcellular location">
    <subcellularLocation>
        <location evidence="1">Cytoplasm</location>
    </subcellularLocation>
</comment>
<evidence type="ECO:0000256" key="9">
    <source>
        <dbReference type="SAM" id="Coils"/>
    </source>
</evidence>
<feature type="region of interest" description="Disordered" evidence="10">
    <location>
        <begin position="449"/>
        <end position="475"/>
    </location>
</feature>
<name>A0A9P0C0G1_BEMTA</name>
<evidence type="ECO:0000256" key="7">
    <source>
        <dbReference type="ARBA" id="ARBA00022833"/>
    </source>
</evidence>
<dbReference type="InterPro" id="IPR001849">
    <property type="entry name" value="PH_domain"/>
</dbReference>
<dbReference type="SUPFAM" id="SSF50729">
    <property type="entry name" value="PH domain-like"/>
    <property type="match status" value="1"/>
</dbReference>
<feature type="domain" description="PH" evidence="11">
    <location>
        <begin position="782"/>
        <end position="885"/>
    </location>
</feature>
<dbReference type="CDD" id="cd20815">
    <property type="entry name" value="C1_p190RhoGEF-like"/>
    <property type="match status" value="1"/>
</dbReference>
<dbReference type="GO" id="GO:0005085">
    <property type="term" value="F:guanyl-nucleotide exchange factor activity"/>
    <property type="evidence" value="ECO:0007669"/>
    <property type="project" value="UniProtKB-KW"/>
</dbReference>
<feature type="region of interest" description="Disordered" evidence="10">
    <location>
        <begin position="1260"/>
        <end position="1321"/>
    </location>
</feature>
<dbReference type="Proteomes" id="UP001152759">
    <property type="component" value="Chromosome 1"/>
</dbReference>
<feature type="domain" description="Phorbol-ester/DAG-type" evidence="13">
    <location>
        <begin position="382"/>
        <end position="433"/>
    </location>
</feature>
<feature type="domain" description="DH" evidence="12">
    <location>
        <begin position="552"/>
        <end position="741"/>
    </location>
</feature>
<evidence type="ECO:0000256" key="4">
    <source>
        <dbReference type="ARBA" id="ARBA00022658"/>
    </source>
</evidence>
<dbReference type="Gene3D" id="1.20.900.10">
    <property type="entry name" value="Dbl homology (DH) domain"/>
    <property type="match status" value="1"/>
</dbReference>
<keyword evidence="15" id="KW-1185">Reference proteome</keyword>
<dbReference type="SUPFAM" id="SSF48065">
    <property type="entry name" value="DBL homology domain (DH-domain)"/>
    <property type="match status" value="1"/>
</dbReference>
<protein>
    <submittedName>
        <fullName evidence="14">Uncharacterized protein</fullName>
    </submittedName>
</protein>
<evidence type="ECO:0000256" key="8">
    <source>
        <dbReference type="ARBA" id="ARBA00023054"/>
    </source>
</evidence>
<dbReference type="CDD" id="cd15789">
    <property type="entry name" value="PH_ARHGEF2_18_like"/>
    <property type="match status" value="1"/>
</dbReference>
<dbReference type="InterPro" id="IPR035899">
    <property type="entry name" value="DBL_dom_sf"/>
</dbReference>
<evidence type="ECO:0000259" key="11">
    <source>
        <dbReference type="PROSITE" id="PS50003"/>
    </source>
</evidence>
<evidence type="ECO:0000256" key="5">
    <source>
        <dbReference type="ARBA" id="ARBA00022723"/>
    </source>
</evidence>
<keyword evidence="2" id="KW-0963">Cytoplasm</keyword>
<reference evidence="14" key="1">
    <citation type="submission" date="2021-12" db="EMBL/GenBank/DDBJ databases">
        <authorList>
            <person name="King R."/>
        </authorList>
    </citation>
    <scope>NUCLEOTIDE SEQUENCE</scope>
</reference>